<keyword evidence="6" id="KW-1185">Reference proteome</keyword>
<organism evidence="5 6">
    <name type="scientific">Sporobacter termitidis DSM 10068</name>
    <dbReference type="NCBI Taxonomy" id="1123282"/>
    <lineage>
        <taxon>Bacteria</taxon>
        <taxon>Bacillati</taxon>
        <taxon>Bacillota</taxon>
        <taxon>Clostridia</taxon>
        <taxon>Eubacteriales</taxon>
        <taxon>Oscillospiraceae</taxon>
        <taxon>Sporobacter</taxon>
    </lineage>
</organism>
<protein>
    <recommendedName>
        <fullName evidence="2">Chemotaxis protein CheW</fullName>
    </recommendedName>
</protein>
<gene>
    <name evidence="5" type="ORF">SAMN02745823_01131</name>
</gene>
<proteinExistence type="predicted"/>
<accession>A0A1M5W9W3</accession>
<dbReference type="GO" id="GO:0005829">
    <property type="term" value="C:cytosol"/>
    <property type="evidence" value="ECO:0007669"/>
    <property type="project" value="TreeGrafter"/>
</dbReference>
<dbReference type="STRING" id="1123282.SAMN02745823_01131"/>
<dbReference type="AlphaFoldDB" id="A0A1M5W9W3"/>
<dbReference type="EMBL" id="FQXV01000003">
    <property type="protein sequence ID" value="SHH83984.1"/>
    <property type="molecule type" value="Genomic_DNA"/>
</dbReference>
<evidence type="ECO:0000256" key="3">
    <source>
        <dbReference type="ARBA" id="ARBA00022490"/>
    </source>
</evidence>
<dbReference type="InterPro" id="IPR002545">
    <property type="entry name" value="CheW-lke_dom"/>
</dbReference>
<dbReference type="InterPro" id="IPR039315">
    <property type="entry name" value="CheW"/>
</dbReference>
<dbReference type="InterPro" id="IPR036061">
    <property type="entry name" value="CheW-like_dom_sf"/>
</dbReference>
<comment type="subcellular location">
    <subcellularLocation>
        <location evidence="1">Cytoplasm</location>
    </subcellularLocation>
</comment>
<dbReference type="PROSITE" id="PS50851">
    <property type="entry name" value="CHEW"/>
    <property type="match status" value="1"/>
</dbReference>
<dbReference type="OrthoDB" id="9794382at2"/>
<reference evidence="5 6" key="1">
    <citation type="submission" date="2016-11" db="EMBL/GenBank/DDBJ databases">
        <authorList>
            <person name="Jaros S."/>
            <person name="Januszkiewicz K."/>
            <person name="Wedrychowicz H."/>
        </authorList>
    </citation>
    <scope>NUCLEOTIDE SEQUENCE [LARGE SCALE GENOMIC DNA]</scope>
    <source>
        <strain evidence="5 6">DSM 10068</strain>
    </source>
</reference>
<dbReference type="PANTHER" id="PTHR22617">
    <property type="entry name" value="CHEMOTAXIS SENSOR HISTIDINE KINASE-RELATED"/>
    <property type="match status" value="1"/>
</dbReference>
<dbReference type="RefSeq" id="WP_073076689.1">
    <property type="nucleotide sequence ID" value="NZ_FQXV01000003.1"/>
</dbReference>
<dbReference type="Gene3D" id="2.40.50.180">
    <property type="entry name" value="CheA-289, Domain 4"/>
    <property type="match status" value="1"/>
</dbReference>
<evidence type="ECO:0000259" key="4">
    <source>
        <dbReference type="PROSITE" id="PS50851"/>
    </source>
</evidence>
<dbReference type="Gene3D" id="2.30.30.40">
    <property type="entry name" value="SH3 Domains"/>
    <property type="match status" value="1"/>
</dbReference>
<dbReference type="Pfam" id="PF01584">
    <property type="entry name" value="CheW"/>
    <property type="match status" value="1"/>
</dbReference>
<feature type="domain" description="CheW-like" evidence="4">
    <location>
        <begin position="13"/>
        <end position="153"/>
    </location>
</feature>
<evidence type="ECO:0000313" key="6">
    <source>
        <dbReference type="Proteomes" id="UP000183995"/>
    </source>
</evidence>
<keyword evidence="3" id="KW-0963">Cytoplasm</keyword>
<dbReference type="Proteomes" id="UP000183995">
    <property type="component" value="Unassembled WGS sequence"/>
</dbReference>
<sequence length="154" mass="16920">MDEQNITGLEDDIEEYLVFTVDKIDFGIDIGLVQEIIEIQPASPIPNGLDFCSGIINIRGMIVPVLDMRRKLGFQPVEYDDRACIIVILLEAELVGAIVDSVQDVIHISARDLLDSPAISGGEQAYYTSKIASIDGKIRQILNVNAVFDIGNDD</sequence>
<dbReference type="GO" id="GO:0007165">
    <property type="term" value="P:signal transduction"/>
    <property type="evidence" value="ECO:0007669"/>
    <property type="project" value="InterPro"/>
</dbReference>
<dbReference type="SUPFAM" id="SSF50341">
    <property type="entry name" value="CheW-like"/>
    <property type="match status" value="1"/>
</dbReference>
<evidence type="ECO:0000256" key="1">
    <source>
        <dbReference type="ARBA" id="ARBA00004496"/>
    </source>
</evidence>
<evidence type="ECO:0000313" key="5">
    <source>
        <dbReference type="EMBL" id="SHH83984.1"/>
    </source>
</evidence>
<dbReference type="PANTHER" id="PTHR22617:SF45">
    <property type="entry name" value="CHEMOTAXIS PROTEIN CHEW"/>
    <property type="match status" value="1"/>
</dbReference>
<dbReference type="GO" id="GO:0006935">
    <property type="term" value="P:chemotaxis"/>
    <property type="evidence" value="ECO:0007669"/>
    <property type="project" value="InterPro"/>
</dbReference>
<name>A0A1M5W9W3_9FIRM</name>
<evidence type="ECO:0000256" key="2">
    <source>
        <dbReference type="ARBA" id="ARBA00021483"/>
    </source>
</evidence>
<dbReference type="SMART" id="SM00260">
    <property type="entry name" value="CheW"/>
    <property type="match status" value="1"/>
</dbReference>